<evidence type="ECO:0000256" key="1">
    <source>
        <dbReference type="SAM" id="MobiDB-lite"/>
    </source>
</evidence>
<organism evidence="4">
    <name type="scientific">Sesamum radiatum</name>
    <name type="common">Black benniseed</name>
    <dbReference type="NCBI Taxonomy" id="300843"/>
    <lineage>
        <taxon>Eukaryota</taxon>
        <taxon>Viridiplantae</taxon>
        <taxon>Streptophyta</taxon>
        <taxon>Embryophyta</taxon>
        <taxon>Tracheophyta</taxon>
        <taxon>Spermatophyta</taxon>
        <taxon>Magnoliopsida</taxon>
        <taxon>eudicotyledons</taxon>
        <taxon>Gunneridae</taxon>
        <taxon>Pentapetalae</taxon>
        <taxon>asterids</taxon>
        <taxon>lamiids</taxon>
        <taxon>Lamiales</taxon>
        <taxon>Pedaliaceae</taxon>
        <taxon>Sesamum</taxon>
    </lineage>
</organism>
<dbReference type="GO" id="GO:0004190">
    <property type="term" value="F:aspartic-type endopeptidase activity"/>
    <property type="evidence" value="ECO:0007669"/>
    <property type="project" value="InterPro"/>
</dbReference>
<reference evidence="4" key="2">
    <citation type="journal article" date="2024" name="Plant">
        <title>Genomic evolution and insights into agronomic trait innovations of Sesamum species.</title>
        <authorList>
            <person name="Miao H."/>
            <person name="Wang L."/>
            <person name="Qu L."/>
            <person name="Liu H."/>
            <person name="Sun Y."/>
            <person name="Le M."/>
            <person name="Wang Q."/>
            <person name="Wei S."/>
            <person name="Zheng Y."/>
            <person name="Lin W."/>
            <person name="Duan Y."/>
            <person name="Cao H."/>
            <person name="Xiong S."/>
            <person name="Wang X."/>
            <person name="Wei L."/>
            <person name="Li C."/>
            <person name="Ma Q."/>
            <person name="Ju M."/>
            <person name="Zhao R."/>
            <person name="Li G."/>
            <person name="Mu C."/>
            <person name="Tian Q."/>
            <person name="Mei H."/>
            <person name="Zhang T."/>
            <person name="Gao T."/>
            <person name="Zhang H."/>
        </authorList>
    </citation>
    <scope>NUCLEOTIDE SEQUENCE</scope>
    <source>
        <strain evidence="4">G02</strain>
    </source>
</reference>
<name>A0AAW2T6Z0_SESRA</name>
<dbReference type="GO" id="GO:0006508">
    <property type="term" value="P:proteolysis"/>
    <property type="evidence" value="ECO:0007669"/>
    <property type="project" value="InterPro"/>
</dbReference>
<accession>A0AAW2T6Z0</accession>
<dbReference type="Gene3D" id="3.30.70.270">
    <property type="match status" value="1"/>
</dbReference>
<sequence>MEIEIMMLSSELEDCRHVIREWVRIPEPKAYNGARDAKEVENFLFDIEQYFLVANVEDEARKVSTATMYLTGDAKLWWRTKYAEIQANQVRLDTWALLQEAIREQFFSENVEYNARRALRKLEHTGSVRDYVKSFSALMLGIRDMSEGQALHFYGGPETVARLELQRQRVTDLGWHMAAAERLTDFVSETRKDRQTTSNPIQNKAGGAKSSRRTSPGEQAGAPQKSSGCFLCDGPHRYRDCPKKQLLNALATFGDKASPAKPVEPQEPASGGNESEEDEDNLGAISQWCNTLSHQVAAKKTVPPRTGKTAPALTGSHPEEEEVQPQNPRKKGLMFVDVKIHGKPLRAMIDTGATYNYLANAEVERLGLVLEKAVGRVKAINSAAQPIAGVAKSVLIKFSRMLMMMGQALCHPHIAGRTGEKNLSVMQFEKGCKRSEPSYLCALHFDEIEEASGPIPDVVKRLLKEFEDVMPDELPRKLPPKRVVDHEIELVPGTKPLARAPYRMSQPKLVELRKQLKEMLESGIIKPAKSPYGASVLFQKKADGSLRMCCDYRALNKITVKNKYPIPLVADCFDRLSRAKYFTKIDLRSGYWQVRIKEGDEAKTTVSQGMELSSFLSCLSV</sequence>
<dbReference type="SUPFAM" id="SSF50630">
    <property type="entry name" value="Acid proteases"/>
    <property type="match status" value="1"/>
</dbReference>
<dbReference type="Pfam" id="PF03732">
    <property type="entry name" value="Retrotrans_gag"/>
    <property type="match status" value="1"/>
</dbReference>
<feature type="region of interest" description="Disordered" evidence="1">
    <location>
        <begin position="186"/>
        <end position="228"/>
    </location>
</feature>
<feature type="compositionally biased region" description="Basic and acidic residues" evidence="1">
    <location>
        <begin position="186"/>
        <end position="195"/>
    </location>
</feature>
<dbReference type="GO" id="GO:0003964">
    <property type="term" value="F:RNA-directed DNA polymerase activity"/>
    <property type="evidence" value="ECO:0007669"/>
    <property type="project" value="UniProtKB-KW"/>
</dbReference>
<keyword evidence="4" id="KW-0695">RNA-directed DNA polymerase</keyword>
<dbReference type="EMBL" id="JACGWJ010000009">
    <property type="protein sequence ID" value="KAL0400204.1"/>
    <property type="molecule type" value="Genomic_DNA"/>
</dbReference>
<proteinExistence type="predicted"/>
<dbReference type="CDD" id="cd01647">
    <property type="entry name" value="RT_LTR"/>
    <property type="match status" value="1"/>
</dbReference>
<dbReference type="InterPro" id="IPR043502">
    <property type="entry name" value="DNA/RNA_pol_sf"/>
</dbReference>
<dbReference type="SUPFAM" id="SSF56672">
    <property type="entry name" value="DNA/RNA polymerases"/>
    <property type="match status" value="1"/>
</dbReference>
<evidence type="ECO:0000259" key="3">
    <source>
        <dbReference type="Pfam" id="PF03732"/>
    </source>
</evidence>
<protein>
    <submittedName>
        <fullName evidence="4">RNA-directed DNA polymerase</fullName>
    </submittedName>
</protein>
<dbReference type="PANTHER" id="PTHR15503">
    <property type="entry name" value="LDOC1 RELATED"/>
    <property type="match status" value="1"/>
</dbReference>
<dbReference type="InterPro" id="IPR001969">
    <property type="entry name" value="Aspartic_peptidase_AS"/>
</dbReference>
<feature type="region of interest" description="Disordered" evidence="1">
    <location>
        <begin position="296"/>
        <end position="328"/>
    </location>
</feature>
<dbReference type="PROSITE" id="PS00141">
    <property type="entry name" value="ASP_PROTEASE"/>
    <property type="match status" value="1"/>
</dbReference>
<feature type="region of interest" description="Disordered" evidence="1">
    <location>
        <begin position="255"/>
        <end position="280"/>
    </location>
</feature>
<comment type="caution">
    <text evidence="4">The sequence shown here is derived from an EMBL/GenBank/DDBJ whole genome shotgun (WGS) entry which is preliminary data.</text>
</comment>
<dbReference type="InterPro" id="IPR032567">
    <property type="entry name" value="RTL1-rel"/>
</dbReference>
<feature type="domain" description="Reverse transcriptase" evidence="2">
    <location>
        <begin position="540"/>
        <end position="607"/>
    </location>
</feature>
<keyword evidence="4" id="KW-0548">Nucleotidyltransferase</keyword>
<dbReference type="Pfam" id="PF00078">
    <property type="entry name" value="RVT_1"/>
    <property type="match status" value="1"/>
</dbReference>
<keyword evidence="4" id="KW-0808">Transferase</keyword>
<evidence type="ECO:0000259" key="2">
    <source>
        <dbReference type="Pfam" id="PF00078"/>
    </source>
</evidence>
<dbReference type="InterPro" id="IPR000477">
    <property type="entry name" value="RT_dom"/>
</dbReference>
<feature type="domain" description="Retrotransposon gag" evidence="3">
    <location>
        <begin position="66"/>
        <end position="152"/>
    </location>
</feature>
<reference evidence="4" key="1">
    <citation type="submission" date="2020-06" db="EMBL/GenBank/DDBJ databases">
        <authorList>
            <person name="Li T."/>
            <person name="Hu X."/>
            <person name="Zhang T."/>
            <person name="Song X."/>
            <person name="Zhang H."/>
            <person name="Dai N."/>
            <person name="Sheng W."/>
            <person name="Hou X."/>
            <person name="Wei L."/>
        </authorList>
    </citation>
    <scope>NUCLEOTIDE SEQUENCE</scope>
    <source>
        <strain evidence="4">G02</strain>
        <tissue evidence="4">Leaf</tissue>
    </source>
</reference>
<dbReference type="AlphaFoldDB" id="A0AAW2T6Z0"/>
<evidence type="ECO:0000313" key="4">
    <source>
        <dbReference type="EMBL" id="KAL0400204.1"/>
    </source>
</evidence>
<dbReference type="Gene3D" id="2.40.70.10">
    <property type="entry name" value="Acid Proteases"/>
    <property type="match status" value="1"/>
</dbReference>
<gene>
    <name evidence="4" type="ORF">Sradi_2363700</name>
</gene>
<dbReference type="InterPro" id="IPR005162">
    <property type="entry name" value="Retrotrans_gag_dom"/>
</dbReference>
<dbReference type="Gene3D" id="3.10.10.10">
    <property type="entry name" value="HIV Type 1 Reverse Transcriptase, subunit A, domain 1"/>
    <property type="match status" value="1"/>
</dbReference>
<dbReference type="InterPro" id="IPR021109">
    <property type="entry name" value="Peptidase_aspartic_dom_sf"/>
</dbReference>
<dbReference type="Pfam" id="PF13650">
    <property type="entry name" value="Asp_protease_2"/>
    <property type="match status" value="1"/>
</dbReference>
<dbReference type="PANTHER" id="PTHR15503:SF45">
    <property type="entry name" value="RNA-DIRECTED DNA POLYMERASE HOMOLOG"/>
    <property type="match status" value="1"/>
</dbReference>
<dbReference type="InterPro" id="IPR043128">
    <property type="entry name" value="Rev_trsase/Diguanyl_cyclase"/>
</dbReference>